<accession>A0A3P9KNL4</accession>
<dbReference type="InterPro" id="IPR000048">
    <property type="entry name" value="IQ_motif_EF-hand-BS"/>
</dbReference>
<dbReference type="PANTHER" id="PTHR14991">
    <property type="entry name" value="RING FINGER PROTEIN 32"/>
    <property type="match status" value="1"/>
</dbReference>
<dbReference type="Pfam" id="PF00612">
    <property type="entry name" value="IQ"/>
    <property type="match status" value="1"/>
</dbReference>
<dbReference type="CDD" id="cd23767">
    <property type="entry name" value="IQCD"/>
    <property type="match status" value="1"/>
</dbReference>
<dbReference type="Pfam" id="PF00097">
    <property type="entry name" value="zf-C3HC4"/>
    <property type="match status" value="1"/>
</dbReference>
<reference evidence="7" key="3">
    <citation type="submission" date="2025-08" db="UniProtKB">
        <authorList>
            <consortium name="Ensembl"/>
        </authorList>
    </citation>
    <scope>IDENTIFICATION</scope>
    <source>
        <strain evidence="7">HNI</strain>
    </source>
</reference>
<evidence type="ECO:0000313" key="8">
    <source>
        <dbReference type="Proteomes" id="UP000265180"/>
    </source>
</evidence>
<evidence type="ECO:0000256" key="4">
    <source>
        <dbReference type="PROSITE-ProRule" id="PRU00175"/>
    </source>
</evidence>
<dbReference type="CDD" id="cd16678">
    <property type="entry name" value="RING-H2_RNF32_rpt2"/>
    <property type="match status" value="1"/>
</dbReference>
<dbReference type="Gene3D" id="3.30.40.10">
    <property type="entry name" value="Zinc/RING finger domain, C3HC4 (zinc finger)"/>
    <property type="match status" value="2"/>
</dbReference>
<evidence type="ECO:0000256" key="3">
    <source>
        <dbReference type="ARBA" id="ARBA00022833"/>
    </source>
</evidence>
<reference evidence="7 8" key="2">
    <citation type="submission" date="2017-04" db="EMBL/GenBank/DDBJ databases">
        <title>CpG methylation of centromeres and impact of large insertions on vertebrate speciation.</title>
        <authorList>
            <person name="Ichikawa K."/>
            <person name="Yoshimura J."/>
            <person name="Morishita S."/>
        </authorList>
    </citation>
    <scope>NUCLEOTIDE SEQUENCE</scope>
    <source>
        <strain evidence="7 8">HNI</strain>
    </source>
</reference>
<dbReference type="InterPro" id="IPR013083">
    <property type="entry name" value="Znf_RING/FYVE/PHD"/>
</dbReference>
<reference evidence="7" key="4">
    <citation type="submission" date="2025-09" db="UniProtKB">
        <authorList>
            <consortium name="Ensembl"/>
        </authorList>
    </citation>
    <scope>IDENTIFICATION</scope>
    <source>
        <strain evidence="7">HNI</strain>
    </source>
</reference>
<dbReference type="GO" id="GO:0008270">
    <property type="term" value="F:zinc ion binding"/>
    <property type="evidence" value="ECO:0007669"/>
    <property type="project" value="UniProtKB-KW"/>
</dbReference>
<protein>
    <submittedName>
        <fullName evidence="7">Ring finger protein 32</fullName>
    </submittedName>
</protein>
<dbReference type="InterPro" id="IPR042862">
    <property type="entry name" value="RNF32"/>
</dbReference>
<dbReference type="Ensembl" id="ENSORLT00020016527.1">
    <property type="protein sequence ID" value="ENSORLP00020009988.1"/>
    <property type="gene ID" value="ENSORLG00020010873.1"/>
</dbReference>
<keyword evidence="3" id="KW-0862">Zinc</keyword>
<dbReference type="InterPro" id="IPR001841">
    <property type="entry name" value="Znf_RING"/>
</dbReference>
<dbReference type="InterPro" id="IPR018957">
    <property type="entry name" value="Znf_C3HC4_RING-type"/>
</dbReference>
<dbReference type="SUPFAM" id="SSF57850">
    <property type="entry name" value="RING/U-box"/>
    <property type="match status" value="2"/>
</dbReference>
<dbReference type="SMART" id="SM00015">
    <property type="entry name" value="IQ"/>
    <property type="match status" value="1"/>
</dbReference>
<keyword evidence="1" id="KW-0479">Metal-binding</keyword>
<organism evidence="7 8">
    <name type="scientific">Oryzias latipes</name>
    <name type="common">Japanese rice fish</name>
    <name type="synonym">Japanese killifish</name>
    <dbReference type="NCBI Taxonomy" id="8090"/>
    <lineage>
        <taxon>Eukaryota</taxon>
        <taxon>Metazoa</taxon>
        <taxon>Chordata</taxon>
        <taxon>Craniata</taxon>
        <taxon>Vertebrata</taxon>
        <taxon>Euteleostomi</taxon>
        <taxon>Actinopterygii</taxon>
        <taxon>Neopterygii</taxon>
        <taxon>Teleostei</taxon>
        <taxon>Neoteleostei</taxon>
        <taxon>Acanthomorphata</taxon>
        <taxon>Ovalentaria</taxon>
        <taxon>Atherinomorphae</taxon>
        <taxon>Beloniformes</taxon>
        <taxon>Adrianichthyidae</taxon>
        <taxon>Oryziinae</taxon>
        <taxon>Oryzias</taxon>
    </lineage>
</organism>
<evidence type="ECO:0000259" key="6">
    <source>
        <dbReference type="PROSITE" id="PS50089"/>
    </source>
</evidence>
<feature type="domain" description="RING-type" evidence="6">
    <location>
        <begin position="312"/>
        <end position="371"/>
    </location>
</feature>
<reference key="1">
    <citation type="journal article" date="2007" name="Nature">
        <title>The medaka draft genome and insights into vertebrate genome evolution.</title>
        <authorList>
            <person name="Kasahara M."/>
            <person name="Naruse K."/>
            <person name="Sasaki S."/>
            <person name="Nakatani Y."/>
            <person name="Qu W."/>
            <person name="Ahsan B."/>
            <person name="Yamada T."/>
            <person name="Nagayasu Y."/>
            <person name="Doi K."/>
            <person name="Kasai Y."/>
            <person name="Jindo T."/>
            <person name="Kobayashi D."/>
            <person name="Shimada A."/>
            <person name="Toyoda A."/>
            <person name="Kuroki Y."/>
            <person name="Fujiyama A."/>
            <person name="Sasaki T."/>
            <person name="Shimizu A."/>
            <person name="Asakawa S."/>
            <person name="Shimizu N."/>
            <person name="Hashimoto S."/>
            <person name="Yang J."/>
            <person name="Lee Y."/>
            <person name="Matsushima K."/>
            <person name="Sugano S."/>
            <person name="Sakaizumi M."/>
            <person name="Narita T."/>
            <person name="Ohishi K."/>
            <person name="Haga S."/>
            <person name="Ohta F."/>
            <person name="Nomoto H."/>
            <person name="Nogata K."/>
            <person name="Morishita T."/>
            <person name="Endo T."/>
            <person name="Shin-I T."/>
            <person name="Takeda H."/>
            <person name="Morishita S."/>
            <person name="Kohara Y."/>
        </authorList>
    </citation>
    <scope>NUCLEOTIDE SEQUENCE [LARGE SCALE GENOMIC DNA]</scope>
    <source>
        <strain>Hd-rR</strain>
    </source>
</reference>
<dbReference type="Pfam" id="PF13639">
    <property type="entry name" value="zf-RING_2"/>
    <property type="match status" value="1"/>
</dbReference>
<feature type="domain" description="RING-type" evidence="6">
    <location>
        <begin position="146"/>
        <end position="188"/>
    </location>
</feature>
<dbReference type="Proteomes" id="UP000265180">
    <property type="component" value="Chromosome 20"/>
</dbReference>
<dbReference type="AlphaFoldDB" id="A0A3P9KNL4"/>
<evidence type="ECO:0000313" key="7">
    <source>
        <dbReference type="Ensembl" id="ENSORLP00020009988.1"/>
    </source>
</evidence>
<dbReference type="SMART" id="SM00184">
    <property type="entry name" value="RING"/>
    <property type="match status" value="2"/>
</dbReference>
<evidence type="ECO:0000256" key="1">
    <source>
        <dbReference type="ARBA" id="ARBA00022723"/>
    </source>
</evidence>
<dbReference type="PROSITE" id="PS50096">
    <property type="entry name" value="IQ"/>
    <property type="match status" value="1"/>
</dbReference>
<name>A0A3P9KNL4_ORYLA</name>
<dbReference type="PROSITE" id="PS50089">
    <property type="entry name" value="ZF_RING_2"/>
    <property type="match status" value="2"/>
</dbReference>
<dbReference type="PANTHER" id="PTHR14991:SF0">
    <property type="entry name" value="RING FINGER PROTEIN 32"/>
    <property type="match status" value="1"/>
</dbReference>
<keyword evidence="2 4" id="KW-0863">Zinc-finger</keyword>
<dbReference type="CDD" id="cd16677">
    <property type="entry name" value="RING-H2_RNF32_rpt1"/>
    <property type="match status" value="1"/>
</dbReference>
<sequence>SKKCSVWFYEYLKHEGKGYNIWFVVSLCSSFSQSSIYRTSNNWAITSAAFQDHIIRSLLSEDFSVSGPLSRHSRKSRKPPSREKLEDLKRGDAQQETKRVLKPTPPNLTLAQKLGLVASPKERLTKGDWIEVKKRSLLREESVQPCTICREEFRLQPQVLLCCSHVFHRTCLQAFERFSGRKRCPVCRREQYETRVIHDAARLFRHQCAIRIQAYWRGYSARKSYREIMRTKCPKDKKLRRRFFEDRLQELNDRFVRHCHTDTEDFLRDIDRSLSSSRRVFQQLERKRPSKPQENNWDQIKTQVFQRGVWDCPICLTALWDTSFPRASGISAHLHPRPTLLLSCSHLFHQFCLEAFEAFIADRRPTCPLCRSPYHKKLI</sequence>
<feature type="compositionally biased region" description="Basic and acidic residues" evidence="5">
    <location>
        <begin position="80"/>
        <end position="99"/>
    </location>
</feature>
<evidence type="ECO:0000256" key="2">
    <source>
        <dbReference type="ARBA" id="ARBA00022771"/>
    </source>
</evidence>
<proteinExistence type="predicted"/>
<feature type="region of interest" description="Disordered" evidence="5">
    <location>
        <begin position="65"/>
        <end position="101"/>
    </location>
</feature>
<evidence type="ECO:0000256" key="5">
    <source>
        <dbReference type="SAM" id="MobiDB-lite"/>
    </source>
</evidence>